<dbReference type="EC" id="1.1.1.169" evidence="4 11"/>
<keyword evidence="6 11" id="KW-0566">Pantothenate biosynthesis</keyword>
<comment type="pathway">
    <text evidence="2 11">Cofactor biosynthesis; (R)-pantothenate biosynthesis; (R)-pantoate from 3-methyl-2-oxobutanoate: step 2/2.</text>
</comment>
<dbReference type="GO" id="GO:0015940">
    <property type="term" value="P:pantothenate biosynthetic process"/>
    <property type="evidence" value="ECO:0007669"/>
    <property type="project" value="UniProtKB-KW"/>
</dbReference>
<dbReference type="Pfam" id="PF02558">
    <property type="entry name" value="ApbA"/>
    <property type="match status" value="1"/>
</dbReference>
<sequence length="312" mass="33653">MTSRILIVGAGAVGGYFGARMAAAGHDVTFLVRPKRRSQLLADGLCLRSTIGDITLTPKTTSTQDITNPYDIVLLSVKAYSLASAMDDFSAAVGTGTHIIPLLNGMRHLDILTARFGQHAVMGGTCFIVSKLNKQGHIEQSGSMPRLSFGEISGRETAKAQQIEKILSSPGFETICSTHILQNMWNKWVLLASLGSICCLMRGTVGEISSQKYGTNFIHAVIDECVAIATATGYCPDGQTIDGIIKLLSKKDSSLTSSMFRDLCRGGPIEAQQIIGDLVIRARKHDLSTPLLDLTNINLGIYEQQHNQMPLT</sequence>
<evidence type="ECO:0000256" key="6">
    <source>
        <dbReference type="ARBA" id="ARBA00022655"/>
    </source>
</evidence>
<evidence type="ECO:0000313" key="15">
    <source>
        <dbReference type="Proteomes" id="UP001202887"/>
    </source>
</evidence>
<accession>A0AAW5ET63</accession>
<comment type="function">
    <text evidence="1 11">Catalyzes the NADPH-dependent reduction of ketopantoate into pantoic acid.</text>
</comment>
<dbReference type="InterPro" id="IPR013328">
    <property type="entry name" value="6PGD_dom2"/>
</dbReference>
<evidence type="ECO:0000256" key="8">
    <source>
        <dbReference type="ARBA" id="ARBA00023002"/>
    </source>
</evidence>
<dbReference type="Gene3D" id="3.40.50.720">
    <property type="entry name" value="NAD(P)-binding Rossmann-like Domain"/>
    <property type="match status" value="1"/>
</dbReference>
<evidence type="ECO:0000256" key="10">
    <source>
        <dbReference type="ARBA" id="ARBA00048793"/>
    </source>
</evidence>
<dbReference type="AlphaFoldDB" id="A0AAW5ET63"/>
<dbReference type="InterPro" id="IPR013752">
    <property type="entry name" value="KPA_reductase"/>
</dbReference>
<dbReference type="RefSeq" id="WP_247066910.1">
    <property type="nucleotide sequence ID" value="NZ_CP094848.1"/>
</dbReference>
<evidence type="ECO:0000256" key="1">
    <source>
        <dbReference type="ARBA" id="ARBA00002919"/>
    </source>
</evidence>
<dbReference type="FunFam" id="3.40.50.720:FF:000307">
    <property type="entry name" value="2-dehydropantoate 2-reductase"/>
    <property type="match status" value="1"/>
</dbReference>
<proteinExistence type="inferred from homology"/>
<evidence type="ECO:0000259" key="13">
    <source>
        <dbReference type="Pfam" id="PF08546"/>
    </source>
</evidence>
<evidence type="ECO:0000313" key="14">
    <source>
        <dbReference type="EMBL" id="MCJ8353917.1"/>
    </source>
</evidence>
<dbReference type="InterPro" id="IPR051402">
    <property type="entry name" value="KPR-Related"/>
</dbReference>
<dbReference type="GO" id="GO:0005737">
    <property type="term" value="C:cytoplasm"/>
    <property type="evidence" value="ECO:0007669"/>
    <property type="project" value="TreeGrafter"/>
</dbReference>
<dbReference type="InterPro" id="IPR008927">
    <property type="entry name" value="6-PGluconate_DH-like_C_sf"/>
</dbReference>
<dbReference type="InterPro" id="IPR003710">
    <property type="entry name" value="ApbA"/>
</dbReference>
<evidence type="ECO:0000256" key="2">
    <source>
        <dbReference type="ARBA" id="ARBA00004994"/>
    </source>
</evidence>
<keyword evidence="7 11" id="KW-0521">NADP</keyword>
<evidence type="ECO:0000259" key="12">
    <source>
        <dbReference type="Pfam" id="PF02558"/>
    </source>
</evidence>
<feature type="domain" description="Ketopantoate reductase N-terminal" evidence="12">
    <location>
        <begin position="5"/>
        <end position="153"/>
    </location>
</feature>
<dbReference type="GO" id="GO:0008677">
    <property type="term" value="F:2-dehydropantoate 2-reductase activity"/>
    <property type="evidence" value="ECO:0007669"/>
    <property type="project" value="UniProtKB-EC"/>
</dbReference>
<comment type="catalytic activity">
    <reaction evidence="10 11">
        <text>(R)-pantoate + NADP(+) = 2-dehydropantoate + NADPH + H(+)</text>
        <dbReference type="Rhea" id="RHEA:16233"/>
        <dbReference type="ChEBI" id="CHEBI:11561"/>
        <dbReference type="ChEBI" id="CHEBI:15378"/>
        <dbReference type="ChEBI" id="CHEBI:15980"/>
        <dbReference type="ChEBI" id="CHEBI:57783"/>
        <dbReference type="ChEBI" id="CHEBI:58349"/>
        <dbReference type="EC" id="1.1.1.169"/>
    </reaction>
</comment>
<evidence type="ECO:0000256" key="5">
    <source>
        <dbReference type="ARBA" id="ARBA00019465"/>
    </source>
</evidence>
<reference evidence="14" key="1">
    <citation type="journal article" date="2021" name="Polymers (Basel)">
        <title>Highly Stretchable Bacterial Cellulose Produced by Komagataeibacter hansenii SI1.</title>
        <authorList>
            <person name="Cielecka I."/>
            <person name="Ryngajllo M."/>
            <person name="Maniukiewicz W."/>
            <person name="Bielecki S."/>
        </authorList>
    </citation>
    <scope>NUCLEOTIDE SEQUENCE</scope>
    <source>
        <strain evidence="14">SI1</strain>
    </source>
</reference>
<evidence type="ECO:0000256" key="3">
    <source>
        <dbReference type="ARBA" id="ARBA00007870"/>
    </source>
</evidence>
<organism evidence="14 15">
    <name type="scientific">Novacetimonas hansenii</name>
    <name type="common">Komagataeibacter hansenii</name>
    <dbReference type="NCBI Taxonomy" id="436"/>
    <lineage>
        <taxon>Bacteria</taxon>
        <taxon>Pseudomonadati</taxon>
        <taxon>Pseudomonadota</taxon>
        <taxon>Alphaproteobacteria</taxon>
        <taxon>Acetobacterales</taxon>
        <taxon>Acetobacteraceae</taxon>
        <taxon>Novacetimonas</taxon>
    </lineage>
</organism>
<dbReference type="Proteomes" id="UP001202887">
    <property type="component" value="Unassembled WGS sequence"/>
</dbReference>
<protein>
    <recommendedName>
        <fullName evidence="5 11">2-dehydropantoate 2-reductase</fullName>
        <ecNumber evidence="4 11">1.1.1.169</ecNumber>
    </recommendedName>
    <alternativeName>
        <fullName evidence="9 11">Ketopantoate reductase</fullName>
    </alternativeName>
</protein>
<evidence type="ECO:0000256" key="7">
    <source>
        <dbReference type="ARBA" id="ARBA00022857"/>
    </source>
</evidence>
<dbReference type="FunFam" id="1.10.1040.10:FF:000017">
    <property type="entry name" value="2-dehydropantoate 2-reductase"/>
    <property type="match status" value="1"/>
</dbReference>
<dbReference type="InterPro" id="IPR036291">
    <property type="entry name" value="NAD(P)-bd_dom_sf"/>
</dbReference>
<evidence type="ECO:0000256" key="11">
    <source>
        <dbReference type="RuleBase" id="RU362068"/>
    </source>
</evidence>
<dbReference type="InterPro" id="IPR013332">
    <property type="entry name" value="KPR_N"/>
</dbReference>
<evidence type="ECO:0000256" key="9">
    <source>
        <dbReference type="ARBA" id="ARBA00032024"/>
    </source>
</evidence>
<name>A0AAW5ET63_NOVHA</name>
<reference evidence="14" key="2">
    <citation type="submission" date="2022-03" db="EMBL/GenBank/DDBJ databases">
        <authorList>
            <person name="Ryngajllo M."/>
            <person name="Jacek P."/>
            <person name="Kubiak K."/>
        </authorList>
    </citation>
    <scope>NUCLEOTIDE SEQUENCE</scope>
    <source>
        <strain evidence="14">SI1</strain>
    </source>
</reference>
<evidence type="ECO:0000256" key="4">
    <source>
        <dbReference type="ARBA" id="ARBA00013014"/>
    </source>
</evidence>
<dbReference type="NCBIfam" id="TIGR00745">
    <property type="entry name" value="apbA_panE"/>
    <property type="match status" value="1"/>
</dbReference>
<gene>
    <name evidence="14" type="ORF">K1W68_07935</name>
</gene>
<dbReference type="PANTHER" id="PTHR21708">
    <property type="entry name" value="PROBABLE 2-DEHYDROPANTOATE 2-REDUCTASE"/>
    <property type="match status" value="1"/>
</dbReference>
<dbReference type="Pfam" id="PF08546">
    <property type="entry name" value="ApbA_C"/>
    <property type="match status" value="1"/>
</dbReference>
<dbReference type="SUPFAM" id="SSF51735">
    <property type="entry name" value="NAD(P)-binding Rossmann-fold domains"/>
    <property type="match status" value="1"/>
</dbReference>
<dbReference type="PANTHER" id="PTHR21708:SF26">
    <property type="entry name" value="2-DEHYDROPANTOATE 2-REDUCTASE"/>
    <property type="match status" value="1"/>
</dbReference>
<dbReference type="Gene3D" id="1.10.1040.10">
    <property type="entry name" value="N-(1-d-carboxylethyl)-l-norvaline Dehydrogenase, domain 2"/>
    <property type="match status" value="1"/>
</dbReference>
<keyword evidence="8 11" id="KW-0560">Oxidoreductase</keyword>
<dbReference type="SUPFAM" id="SSF48179">
    <property type="entry name" value="6-phosphogluconate dehydrogenase C-terminal domain-like"/>
    <property type="match status" value="1"/>
</dbReference>
<comment type="similarity">
    <text evidence="3 11">Belongs to the ketopantoate reductase family.</text>
</comment>
<comment type="caution">
    <text evidence="14">The sequence shown here is derived from an EMBL/GenBank/DDBJ whole genome shotgun (WGS) entry which is preliminary data.</text>
</comment>
<feature type="domain" description="Ketopantoate reductase C-terminal" evidence="13">
    <location>
        <begin position="180"/>
        <end position="294"/>
    </location>
</feature>
<dbReference type="EMBL" id="JAIBCX010000016">
    <property type="protein sequence ID" value="MCJ8353917.1"/>
    <property type="molecule type" value="Genomic_DNA"/>
</dbReference>